<dbReference type="SMART" id="SM00220">
    <property type="entry name" value="S_TKc"/>
    <property type="match status" value="1"/>
</dbReference>
<dbReference type="OrthoDB" id="6111975at2"/>
<dbReference type="AlphaFoldDB" id="A0A1M6HQZ9"/>
<evidence type="ECO:0000256" key="2">
    <source>
        <dbReference type="ARBA" id="ARBA00022741"/>
    </source>
</evidence>
<reference evidence="8 9" key="1">
    <citation type="submission" date="2016-11" db="EMBL/GenBank/DDBJ databases">
        <authorList>
            <person name="Jaros S."/>
            <person name="Januszkiewicz K."/>
            <person name="Wedrychowicz H."/>
        </authorList>
    </citation>
    <scope>NUCLEOTIDE SEQUENCE [LARGE SCALE GENOMIC DNA]</scope>
    <source>
        <strain evidence="8 9">DSM 18772</strain>
    </source>
</reference>
<keyword evidence="6" id="KW-1133">Transmembrane helix</keyword>
<proteinExistence type="predicted"/>
<keyword evidence="6" id="KW-0472">Membrane</keyword>
<dbReference type="PROSITE" id="PS00108">
    <property type="entry name" value="PROTEIN_KINASE_ST"/>
    <property type="match status" value="1"/>
</dbReference>
<dbReference type="EMBL" id="FQYR01000003">
    <property type="protein sequence ID" value="SHJ24619.1"/>
    <property type="molecule type" value="Genomic_DNA"/>
</dbReference>
<dbReference type="Gene3D" id="3.30.200.20">
    <property type="entry name" value="Phosphorylase Kinase, domain 1"/>
    <property type="match status" value="1"/>
</dbReference>
<dbReference type="Gene3D" id="1.25.10.10">
    <property type="entry name" value="Leucine-rich Repeat Variant"/>
    <property type="match status" value="1"/>
</dbReference>
<evidence type="ECO:0000256" key="1">
    <source>
        <dbReference type="ARBA" id="ARBA00022679"/>
    </source>
</evidence>
<dbReference type="PANTHER" id="PTHR43289:SF30">
    <property type="entry name" value="NON-SPECIFIC SERINE_THREONINE PROTEIN KINASE"/>
    <property type="match status" value="1"/>
</dbReference>
<dbReference type="RefSeq" id="WP_143158903.1">
    <property type="nucleotide sequence ID" value="NZ_FQYR01000003.1"/>
</dbReference>
<evidence type="ECO:0000313" key="9">
    <source>
        <dbReference type="Proteomes" id="UP000184510"/>
    </source>
</evidence>
<feature type="domain" description="Protein kinase" evidence="7">
    <location>
        <begin position="6"/>
        <end position="271"/>
    </location>
</feature>
<dbReference type="GO" id="GO:0005524">
    <property type="term" value="F:ATP binding"/>
    <property type="evidence" value="ECO:0007669"/>
    <property type="project" value="UniProtKB-KW"/>
</dbReference>
<dbReference type="PROSITE" id="PS50011">
    <property type="entry name" value="PROTEIN_KINASE_DOM"/>
    <property type="match status" value="1"/>
</dbReference>
<dbReference type="GO" id="GO:0004674">
    <property type="term" value="F:protein serine/threonine kinase activity"/>
    <property type="evidence" value="ECO:0007669"/>
    <property type="project" value="UniProtKB-KW"/>
</dbReference>
<sequence length="752" mass="82200">MTDERYEIRGKIGQGGVGAVYRAYDTQLRREVAIKRVLTEGGYEDAETATKNLLKEATALSSVQHPHICTVYDAGMDKEGPYVVMELINGKTLDEMVERGTLTYEDFREVAIQSQEAMIAAQDLDLVHRDLKPSNVMVCWLPSGRFQVKLVDFGLAKFSAQPSLQTIDHGDAVFGSIFFMAPEQFERTPLDRRTDMYSLGAMYYFALAGTYPFNGDTAPQVMASHLQNTVQPLHEVRPDLPKWLCDWVMWHISRNMDDRPESARVALEKFISDEASAKNEGAASPAPSSGPQLVIPQTSTQAATVAAGTRLETGTAPQPITPPAGGRSITASQSVRPAAAGGNPLTGATAIQPASAAKPTTHSHPVTSTATAASHTTPAAAPQAAKGSFFSKMSNTTKIVLASVIGAAIIIFGILIISRLSANNETEVFNKLVKQIEDPTAKDIPTSEEELDILLKSLADLKNKDRHAVLLRLQVAKAVDNSFNPDRKILSYATTDAISDTTRENLFQILSRRQNTDVISDLLAYAADHVDQGSSRVAIEAAAKNPKDDDFRSYLNILRISENSQVTKTAEKALQSVISNSYNKTTLTDQLLSTVDQILDESKRLSVIRLLGATGTERARRKIETSLKSDEDGLRIAAAAGYADWPNDQPFDALITAIESEQVPQVRRSMFNSAFELLTADHSHGSPSEAELKWMTISSIAQTDSDKLRIISHLVNANAPYSTKTLEAFTNDRHNETVKDRALRALDKLKNR</sequence>
<dbReference type="InterPro" id="IPR016024">
    <property type="entry name" value="ARM-type_fold"/>
</dbReference>
<evidence type="ECO:0000313" key="8">
    <source>
        <dbReference type="EMBL" id="SHJ24619.1"/>
    </source>
</evidence>
<dbReference type="InParanoid" id="A0A1M6HQZ9"/>
<protein>
    <submittedName>
        <fullName evidence="8">Serine/threonine protein kinase</fullName>
    </submittedName>
</protein>
<dbReference type="Pfam" id="PF00069">
    <property type="entry name" value="Pkinase"/>
    <property type="match status" value="1"/>
</dbReference>
<dbReference type="InterPro" id="IPR011989">
    <property type="entry name" value="ARM-like"/>
</dbReference>
<dbReference type="InterPro" id="IPR000719">
    <property type="entry name" value="Prot_kinase_dom"/>
</dbReference>
<keyword evidence="2" id="KW-0547">Nucleotide-binding</keyword>
<dbReference type="PANTHER" id="PTHR43289">
    <property type="entry name" value="MITOGEN-ACTIVATED PROTEIN KINASE KINASE KINASE 20-RELATED"/>
    <property type="match status" value="1"/>
</dbReference>
<dbReference type="Proteomes" id="UP000184510">
    <property type="component" value="Unassembled WGS sequence"/>
</dbReference>
<feature type="compositionally biased region" description="Low complexity" evidence="5">
    <location>
        <begin position="360"/>
        <end position="379"/>
    </location>
</feature>
<evidence type="ECO:0000256" key="5">
    <source>
        <dbReference type="SAM" id="MobiDB-lite"/>
    </source>
</evidence>
<keyword evidence="9" id="KW-1185">Reference proteome</keyword>
<evidence type="ECO:0000256" key="6">
    <source>
        <dbReference type="SAM" id="Phobius"/>
    </source>
</evidence>
<dbReference type="STRING" id="1123071.SAMN02745181_1542"/>
<keyword evidence="6" id="KW-0812">Transmembrane</keyword>
<evidence type="ECO:0000256" key="4">
    <source>
        <dbReference type="ARBA" id="ARBA00022840"/>
    </source>
</evidence>
<dbReference type="InterPro" id="IPR011009">
    <property type="entry name" value="Kinase-like_dom_sf"/>
</dbReference>
<dbReference type="CDD" id="cd14014">
    <property type="entry name" value="STKc_PknB_like"/>
    <property type="match status" value="1"/>
</dbReference>
<name>A0A1M6HQZ9_9BACT</name>
<evidence type="ECO:0000259" key="7">
    <source>
        <dbReference type="PROSITE" id="PS50011"/>
    </source>
</evidence>
<dbReference type="SUPFAM" id="SSF56112">
    <property type="entry name" value="Protein kinase-like (PK-like)"/>
    <property type="match status" value="1"/>
</dbReference>
<accession>A0A1M6HQZ9</accession>
<dbReference type="Gene3D" id="1.10.510.10">
    <property type="entry name" value="Transferase(Phosphotransferase) domain 1"/>
    <property type="match status" value="1"/>
</dbReference>
<gene>
    <name evidence="8" type="ORF">SAMN02745181_1542</name>
</gene>
<dbReference type="SUPFAM" id="SSF48371">
    <property type="entry name" value="ARM repeat"/>
    <property type="match status" value="1"/>
</dbReference>
<evidence type="ECO:0000256" key="3">
    <source>
        <dbReference type="ARBA" id="ARBA00022777"/>
    </source>
</evidence>
<feature type="region of interest" description="Disordered" evidence="5">
    <location>
        <begin position="276"/>
        <end position="379"/>
    </location>
</feature>
<feature type="compositionally biased region" description="Polar residues" evidence="5">
    <location>
        <begin position="286"/>
        <end position="303"/>
    </location>
</feature>
<organism evidence="8 9">
    <name type="scientific">Rubritalea squalenifaciens DSM 18772</name>
    <dbReference type="NCBI Taxonomy" id="1123071"/>
    <lineage>
        <taxon>Bacteria</taxon>
        <taxon>Pseudomonadati</taxon>
        <taxon>Verrucomicrobiota</taxon>
        <taxon>Verrucomicrobiia</taxon>
        <taxon>Verrucomicrobiales</taxon>
        <taxon>Rubritaleaceae</taxon>
        <taxon>Rubritalea</taxon>
    </lineage>
</organism>
<keyword evidence="1" id="KW-0808">Transferase</keyword>
<keyword evidence="8" id="KW-0723">Serine/threonine-protein kinase</keyword>
<feature type="transmembrane region" description="Helical" evidence="6">
    <location>
        <begin position="399"/>
        <end position="417"/>
    </location>
</feature>
<keyword evidence="3 8" id="KW-0418">Kinase</keyword>
<dbReference type="InterPro" id="IPR008271">
    <property type="entry name" value="Ser/Thr_kinase_AS"/>
</dbReference>
<keyword evidence="4" id="KW-0067">ATP-binding</keyword>